<dbReference type="PROSITE" id="PS51257">
    <property type="entry name" value="PROKAR_LIPOPROTEIN"/>
    <property type="match status" value="1"/>
</dbReference>
<dbReference type="AlphaFoldDB" id="A0A1M7NLU7"/>
<dbReference type="InterPro" id="IPR025380">
    <property type="entry name" value="DUF4369"/>
</dbReference>
<protein>
    <recommendedName>
        <fullName evidence="1">DUF4369 domain-containing protein</fullName>
    </recommendedName>
</protein>
<dbReference type="Pfam" id="PF14289">
    <property type="entry name" value="DUF4369"/>
    <property type="match status" value="1"/>
</dbReference>
<dbReference type="OrthoDB" id="1069091at2"/>
<evidence type="ECO:0000313" key="3">
    <source>
        <dbReference type="Proteomes" id="UP000184280"/>
    </source>
</evidence>
<accession>A0A1M7NLU7</accession>
<evidence type="ECO:0000313" key="2">
    <source>
        <dbReference type="EMBL" id="SHN04443.1"/>
    </source>
</evidence>
<dbReference type="RefSeq" id="WP_073047964.1">
    <property type="nucleotide sequence ID" value="NZ_FOLF01000011.1"/>
</dbReference>
<dbReference type="EMBL" id="FRCJ01000010">
    <property type="protein sequence ID" value="SHN04443.1"/>
    <property type="molecule type" value="Genomic_DNA"/>
</dbReference>
<dbReference type="Proteomes" id="UP000184280">
    <property type="component" value="Unassembled WGS sequence"/>
</dbReference>
<evidence type="ECO:0000259" key="1">
    <source>
        <dbReference type="Pfam" id="PF14289"/>
    </source>
</evidence>
<sequence>MTRNSFIGLAVASFMLCACQSDVYQIKGCATQLKDGDTVTLAFEDPPQKVLGQAIVSGGTFKFAGTTDTTLFCRAYLNRQQLSSCSFFLEPGEITIELNQHPRPSRVSGTQLNNQWQALNDTVQKLGTQLIRLAQLSTRTNAAHRQQLQQQVDSLHRRISDCITQTGQRNRQNVLGRYIIQNYKEPEFRD</sequence>
<gene>
    <name evidence="2" type="ORF">SAMN04488494_0094</name>
</gene>
<name>A0A1M7NLU7_XYLRU</name>
<organism evidence="2 3">
    <name type="scientific">Xylanibacter ruminicola</name>
    <name type="common">Prevotella ruminicola</name>
    <dbReference type="NCBI Taxonomy" id="839"/>
    <lineage>
        <taxon>Bacteria</taxon>
        <taxon>Pseudomonadati</taxon>
        <taxon>Bacteroidota</taxon>
        <taxon>Bacteroidia</taxon>
        <taxon>Bacteroidales</taxon>
        <taxon>Prevotellaceae</taxon>
        <taxon>Xylanibacter</taxon>
    </lineage>
</organism>
<reference evidence="2 3" key="1">
    <citation type="submission" date="2016-11" db="EMBL/GenBank/DDBJ databases">
        <authorList>
            <person name="Jaros S."/>
            <person name="Januszkiewicz K."/>
            <person name="Wedrychowicz H."/>
        </authorList>
    </citation>
    <scope>NUCLEOTIDE SEQUENCE [LARGE SCALE GENOMIC DNA]</scope>
    <source>
        <strain evidence="2 3">BPI-34</strain>
    </source>
</reference>
<feature type="domain" description="DUF4369" evidence="1">
    <location>
        <begin position="24"/>
        <end position="116"/>
    </location>
</feature>
<proteinExistence type="predicted"/>